<dbReference type="EMBL" id="JAVHJL010000003">
    <property type="protein sequence ID" value="KAK6506801.1"/>
    <property type="molecule type" value="Genomic_DNA"/>
</dbReference>
<name>A0AAV9WD69_9PEZI</name>
<feature type="region of interest" description="Disordered" evidence="1">
    <location>
        <begin position="184"/>
        <end position="218"/>
    </location>
</feature>
<keyword evidence="2" id="KW-0472">Membrane</keyword>
<feature type="compositionally biased region" description="Polar residues" evidence="1">
    <location>
        <begin position="141"/>
        <end position="151"/>
    </location>
</feature>
<dbReference type="AlphaFoldDB" id="A0AAV9WD69"/>
<evidence type="ECO:0000256" key="1">
    <source>
        <dbReference type="SAM" id="MobiDB-lite"/>
    </source>
</evidence>
<evidence type="ECO:0000256" key="2">
    <source>
        <dbReference type="SAM" id="Phobius"/>
    </source>
</evidence>
<accession>A0AAV9WD69</accession>
<organism evidence="3 4">
    <name type="scientific">Arthrobotrys musiformis</name>
    <dbReference type="NCBI Taxonomy" id="47236"/>
    <lineage>
        <taxon>Eukaryota</taxon>
        <taxon>Fungi</taxon>
        <taxon>Dikarya</taxon>
        <taxon>Ascomycota</taxon>
        <taxon>Pezizomycotina</taxon>
        <taxon>Orbiliomycetes</taxon>
        <taxon>Orbiliales</taxon>
        <taxon>Orbiliaceae</taxon>
        <taxon>Arthrobotrys</taxon>
    </lineage>
</organism>
<evidence type="ECO:0008006" key="5">
    <source>
        <dbReference type="Google" id="ProtNLM"/>
    </source>
</evidence>
<reference evidence="3 4" key="1">
    <citation type="submission" date="2023-08" db="EMBL/GenBank/DDBJ databases">
        <authorList>
            <person name="Palmer J.M."/>
        </authorList>
    </citation>
    <scope>NUCLEOTIDE SEQUENCE [LARGE SCALE GENOMIC DNA]</scope>
    <source>
        <strain evidence="3 4">TWF481</strain>
    </source>
</reference>
<evidence type="ECO:0000313" key="3">
    <source>
        <dbReference type="EMBL" id="KAK6506801.1"/>
    </source>
</evidence>
<feature type="transmembrane region" description="Helical" evidence="2">
    <location>
        <begin position="34"/>
        <end position="56"/>
    </location>
</feature>
<protein>
    <recommendedName>
        <fullName evidence="5">Homeobox domain-containing protein</fullName>
    </recommendedName>
</protein>
<evidence type="ECO:0000313" key="4">
    <source>
        <dbReference type="Proteomes" id="UP001370758"/>
    </source>
</evidence>
<sequence>MDTQASTNNPVAEIDAGSDCRAKPRLLHRVTDQVLLPIITLGLSTPIVSQGICLVGSRVLKYKMERGTGYMMVKSHIAGDPVALSPDEEDMRKAETAAIKRHLKQAESEAKLQRRLLKAEKAALRKNQSFLQKKRHFASATKATDASTPTTAEDHVTIDRSNPPTYSEAMKRIDTLVSEWGRTSHASLPPDTRSISSALFASSPPTSGREATPGPASNSIPLKCKCIKQWFQDKKAAVSQKLKLREKTSTIKSKLRLSKKVGLVFGFGYWGNY</sequence>
<gene>
    <name evidence="3" type="ORF">TWF481_005261</name>
</gene>
<keyword evidence="4" id="KW-1185">Reference proteome</keyword>
<proteinExistence type="predicted"/>
<dbReference type="Proteomes" id="UP001370758">
    <property type="component" value="Unassembled WGS sequence"/>
</dbReference>
<feature type="region of interest" description="Disordered" evidence="1">
    <location>
        <begin position="135"/>
        <end position="165"/>
    </location>
</feature>
<comment type="caution">
    <text evidence="3">The sequence shown here is derived from an EMBL/GenBank/DDBJ whole genome shotgun (WGS) entry which is preliminary data.</text>
</comment>
<keyword evidence="2" id="KW-1133">Transmembrane helix</keyword>
<keyword evidence="2" id="KW-0812">Transmembrane</keyword>
<feature type="compositionally biased region" description="Polar residues" evidence="1">
    <location>
        <begin position="193"/>
        <end position="206"/>
    </location>
</feature>